<dbReference type="Pfam" id="PF06002">
    <property type="entry name" value="CST-I"/>
    <property type="match status" value="1"/>
</dbReference>
<protein>
    <recommendedName>
        <fullName evidence="3">Alpha-2,3 sialyltransferase</fullName>
    </recommendedName>
</protein>
<dbReference type="AlphaFoldDB" id="A0A1B1U5Q1"/>
<evidence type="ECO:0008006" key="3">
    <source>
        <dbReference type="Google" id="ProtNLM"/>
    </source>
</evidence>
<dbReference type="RefSeq" id="WP_066340369.1">
    <property type="nucleotide sequence ID" value="NZ_CP016503.1"/>
</dbReference>
<dbReference type="KEGG" id="het:BBW65_04570"/>
<evidence type="ECO:0000313" key="2">
    <source>
        <dbReference type="Proteomes" id="UP000092884"/>
    </source>
</evidence>
<gene>
    <name evidence="1" type="ORF">BBW65_04570</name>
</gene>
<accession>A0A1B1U5Q1</accession>
<dbReference type="InterPro" id="IPR036715">
    <property type="entry name" value="A-2_3-sialylTrfase_sf"/>
</dbReference>
<name>A0A1B1U5Q1_9HELI</name>
<reference evidence="2" key="1">
    <citation type="submission" date="2016-07" db="EMBL/GenBank/DDBJ databases">
        <authorList>
            <person name="Florea S."/>
            <person name="Webb J.S."/>
            <person name="Jaromczyk J."/>
            <person name="Schardl C.L."/>
        </authorList>
    </citation>
    <scope>NUCLEOTIDE SEQUENCE [LARGE SCALE GENOMIC DNA]</scope>
    <source>
        <strain evidence="2">MIT 01-6242</strain>
    </source>
</reference>
<dbReference type="EMBL" id="CP016503">
    <property type="protein sequence ID" value="ANV98117.1"/>
    <property type="molecule type" value="Genomic_DNA"/>
</dbReference>
<keyword evidence="2" id="KW-1185">Reference proteome</keyword>
<dbReference type="Proteomes" id="UP000092884">
    <property type="component" value="Chromosome"/>
</dbReference>
<dbReference type="OrthoDB" id="5318543at2"/>
<dbReference type="SUPFAM" id="SSF102414">
    <property type="entry name" value="Alpha-2,3/8-sialyltransferase CstII"/>
    <property type="match status" value="1"/>
</dbReference>
<evidence type="ECO:0000313" key="1">
    <source>
        <dbReference type="EMBL" id="ANV98117.1"/>
    </source>
</evidence>
<organism evidence="1 2">
    <name type="scientific">Helicobacter enhydrae</name>
    <dbReference type="NCBI Taxonomy" id="222136"/>
    <lineage>
        <taxon>Bacteria</taxon>
        <taxon>Pseudomonadati</taxon>
        <taxon>Campylobacterota</taxon>
        <taxon>Epsilonproteobacteria</taxon>
        <taxon>Campylobacterales</taxon>
        <taxon>Helicobacteraceae</taxon>
        <taxon>Helicobacter</taxon>
    </lineage>
</organism>
<sequence>MKPIIIAGNGPSLAQIDYMRLPKDFDVFRCNQFYFEPKYFLGKRIKGVFFNPFVLKEQFFTLHHLKQRQEYIVEDVYCNITMGLWDREINGKPRDLESWLRYDYPSVKNTYPYLEKMQEFNALHKFYALYYEKRFTSAIVMLVVALAQGYKEIYLTGIDFYQDGGTSYAFEVEGKKNINSKLPFFDQKDFKDPAHTQNVDAEALKLALQMPEVKIYNLSPTSPLTEFVPLAPLNENHFELVDKPDGFICDFIDFTPPPRKTQPVKQYIAKALAMGGIKTTNLYISFIRDTLQFLYAPYRFIKSLLKS</sequence>
<dbReference type="STRING" id="222136.BBW65_04570"/>
<dbReference type="InterPro" id="IPR009251">
    <property type="entry name" value="A-2_3-sialyltransferase"/>
</dbReference>
<proteinExistence type="predicted"/>
<dbReference type="Gene3D" id="3.90.1480.10">
    <property type="entry name" value="Alpha-2,3-sialyltransferase"/>
    <property type="match status" value="1"/>
</dbReference>